<sequence>MVKIKPKHNPPTRHPARVLLILKHKKACIISTCTLLLFLYLQFSINYIKEEQGVKIYDVSHLPQQCQEVATKFHKCQQNSPPLVLACHRKWCSTFGHCDPCAGIGDRTQRMLQFAAMAVDKCVRMEFDYVPLGLNVVSDAVYRDPLGYAGEVLHKRSYDVSARNALDTDKLGKERLYSHFFGSTVSSLKQTYDPCLFHTILQPNVNLQREIDTTLSNLGGVEEKKIGIHFRTGDSIAFGMDFTKDKRVSDLKGSLDKMLKCAQNLSEKLYHTTEVTYYLATDNSQVKDLLPKMDNTTVHTLPIRPSSYLKSEGEKDAWLELYLLSQMDGLVMNPVSSDVNYEGSGGIDMTYEGKIYRVSKLVHLAKHVGFFEDDNVMLCPL</sequence>
<name>A0A7S4R8B1_9STRA</name>
<dbReference type="EMBL" id="HBNS01018368">
    <property type="protein sequence ID" value="CAE4606711.1"/>
    <property type="molecule type" value="Transcribed_RNA"/>
</dbReference>
<reference evidence="1" key="1">
    <citation type="submission" date="2021-01" db="EMBL/GenBank/DDBJ databases">
        <authorList>
            <person name="Corre E."/>
            <person name="Pelletier E."/>
            <person name="Niang G."/>
            <person name="Scheremetjew M."/>
            <person name="Finn R."/>
            <person name="Kale V."/>
            <person name="Holt S."/>
            <person name="Cochrane G."/>
            <person name="Meng A."/>
            <person name="Brown T."/>
            <person name="Cohen L."/>
        </authorList>
    </citation>
    <scope>NUCLEOTIDE SEQUENCE</scope>
    <source>
        <strain evidence="1">GSO104</strain>
    </source>
</reference>
<gene>
    <name evidence="1" type="ORF">DBRI00130_LOCUS14667</name>
</gene>
<protein>
    <recommendedName>
        <fullName evidence="2">GT23 domain-containing protein</fullName>
    </recommendedName>
</protein>
<dbReference type="AlphaFoldDB" id="A0A7S4R8B1"/>
<accession>A0A7S4R8B1</accession>
<proteinExistence type="predicted"/>
<evidence type="ECO:0008006" key="2">
    <source>
        <dbReference type="Google" id="ProtNLM"/>
    </source>
</evidence>
<organism evidence="1">
    <name type="scientific">Ditylum brightwellii</name>
    <dbReference type="NCBI Taxonomy" id="49249"/>
    <lineage>
        <taxon>Eukaryota</taxon>
        <taxon>Sar</taxon>
        <taxon>Stramenopiles</taxon>
        <taxon>Ochrophyta</taxon>
        <taxon>Bacillariophyta</taxon>
        <taxon>Mediophyceae</taxon>
        <taxon>Lithodesmiophycidae</taxon>
        <taxon>Lithodesmiales</taxon>
        <taxon>Lithodesmiaceae</taxon>
        <taxon>Ditylum</taxon>
    </lineage>
</organism>
<dbReference type="Gene3D" id="3.40.50.11350">
    <property type="match status" value="1"/>
</dbReference>
<evidence type="ECO:0000313" key="1">
    <source>
        <dbReference type="EMBL" id="CAE4606711.1"/>
    </source>
</evidence>